<organism evidence="3 4">
    <name type="scientific">Branchiostoma belcheri</name>
    <name type="common">Amphioxus</name>
    <dbReference type="NCBI Taxonomy" id="7741"/>
    <lineage>
        <taxon>Eukaryota</taxon>
        <taxon>Metazoa</taxon>
        <taxon>Chordata</taxon>
        <taxon>Cephalochordata</taxon>
        <taxon>Leptocardii</taxon>
        <taxon>Amphioxiformes</taxon>
        <taxon>Branchiostomatidae</taxon>
        <taxon>Branchiostoma</taxon>
    </lineage>
</organism>
<accession>A0A6P4ZJW2</accession>
<dbReference type="PANTHER" id="PTHR24543">
    <property type="entry name" value="MULTICOPPER OXIDASE-RELATED"/>
    <property type="match status" value="1"/>
</dbReference>
<dbReference type="InterPro" id="IPR000421">
    <property type="entry name" value="FA58C"/>
</dbReference>
<dbReference type="Proteomes" id="UP000515135">
    <property type="component" value="Unplaced"/>
</dbReference>
<dbReference type="SUPFAM" id="SSF49785">
    <property type="entry name" value="Galactose-binding domain-like"/>
    <property type="match status" value="2"/>
</dbReference>
<feature type="domain" description="F5/8 type C" evidence="2">
    <location>
        <begin position="130"/>
        <end position="275"/>
    </location>
</feature>
<dbReference type="SMART" id="SM00231">
    <property type="entry name" value="FA58C"/>
    <property type="match status" value="2"/>
</dbReference>
<dbReference type="Gene3D" id="2.60.120.260">
    <property type="entry name" value="Galactose-binding domain-like"/>
    <property type="match status" value="2"/>
</dbReference>
<protein>
    <submittedName>
        <fullName evidence="4">Discoidin, CUB and LCCL domain-containing protein 2-like</fullName>
    </submittedName>
</protein>
<dbReference type="Pfam" id="PF00754">
    <property type="entry name" value="F5_F8_type_C"/>
    <property type="match status" value="2"/>
</dbReference>
<gene>
    <name evidence="4" type="primary">LOC109482993</name>
</gene>
<dbReference type="PROSITE" id="PS50022">
    <property type="entry name" value="FA58C_3"/>
    <property type="match status" value="2"/>
</dbReference>
<evidence type="ECO:0000259" key="2">
    <source>
        <dbReference type="PROSITE" id="PS50022"/>
    </source>
</evidence>
<name>A0A6P4ZJW2_BRABE</name>
<evidence type="ECO:0000313" key="3">
    <source>
        <dbReference type="Proteomes" id="UP000515135"/>
    </source>
</evidence>
<dbReference type="KEGG" id="bbel:109482993"/>
<feature type="domain" description="F5/8 type C" evidence="2">
    <location>
        <begin position="1"/>
        <end position="128"/>
    </location>
</feature>
<feature type="compositionally biased region" description="Low complexity" evidence="1">
    <location>
        <begin position="307"/>
        <end position="350"/>
    </location>
</feature>
<feature type="region of interest" description="Disordered" evidence="1">
    <location>
        <begin position="307"/>
        <end position="357"/>
    </location>
</feature>
<reference evidence="4" key="1">
    <citation type="submission" date="2025-08" db="UniProtKB">
        <authorList>
            <consortium name="RefSeq"/>
        </authorList>
    </citation>
    <scope>IDENTIFICATION</scope>
    <source>
        <tissue evidence="4">Gonad</tissue>
    </source>
</reference>
<dbReference type="PROSITE" id="PS01285">
    <property type="entry name" value="FA58C_1"/>
    <property type="match status" value="1"/>
</dbReference>
<proteinExistence type="predicted"/>
<dbReference type="PANTHER" id="PTHR24543:SF336">
    <property type="entry name" value="F5_8 TYPE C DOMAIN-CONTAINING PROTEIN"/>
    <property type="match status" value="1"/>
</dbReference>
<dbReference type="OrthoDB" id="10028859at2759"/>
<sequence>MTASSQLTGSEAYRGRLNGDGAWQPTGQQEFEALAVDLGKKYYIFGIQTQGQGDGYVETYRFVYQPENSTELITYSEDGVSAKIFTGNFDNETIVQQNFTSYIHARYILVNPETFSGAPRLRIELLGVNVVYQPIGVQDKNIIRNDQMTASSQLNGSESYRGRLNGDGAWQLAGQDVVRYLAVDLEKMYYVFGIQTQGQGDGYVETFRILYQTDSSPQLIGYSEDGVNPKIFTGNFDNETIVQQNFTSYILTRVIVVNPRTFSGAPRLRIELLGVEELPTTSLPTTRHPWTTTKSPVTSPLFTTSATTLTSSAAETTRTTTKSPETSPLVTTSATTLTSSAAETTSSSHLYPSTERF</sequence>
<evidence type="ECO:0000256" key="1">
    <source>
        <dbReference type="SAM" id="MobiDB-lite"/>
    </source>
</evidence>
<keyword evidence="3" id="KW-1185">Reference proteome</keyword>
<dbReference type="RefSeq" id="XP_019641510.1">
    <property type="nucleotide sequence ID" value="XM_019785951.1"/>
</dbReference>
<dbReference type="InterPro" id="IPR008979">
    <property type="entry name" value="Galactose-bd-like_sf"/>
</dbReference>
<dbReference type="FunFam" id="2.60.120.260:FF:000205">
    <property type="entry name" value="Uncharacterized protein"/>
    <property type="match status" value="2"/>
</dbReference>
<dbReference type="CDD" id="cd00057">
    <property type="entry name" value="FA58C"/>
    <property type="match status" value="2"/>
</dbReference>
<dbReference type="GeneID" id="109482993"/>
<dbReference type="AlphaFoldDB" id="A0A6P4ZJW2"/>
<evidence type="ECO:0000313" key="4">
    <source>
        <dbReference type="RefSeq" id="XP_019641510.1"/>
    </source>
</evidence>